<organism evidence="1 2">
    <name type="scientific">Heterostelium pallidum (strain ATCC 26659 / Pp 5 / PN500)</name>
    <name type="common">Cellular slime mold</name>
    <name type="synonym">Polysphondylium pallidum</name>
    <dbReference type="NCBI Taxonomy" id="670386"/>
    <lineage>
        <taxon>Eukaryota</taxon>
        <taxon>Amoebozoa</taxon>
        <taxon>Evosea</taxon>
        <taxon>Eumycetozoa</taxon>
        <taxon>Dictyostelia</taxon>
        <taxon>Acytosteliales</taxon>
        <taxon>Acytosteliaceae</taxon>
        <taxon>Heterostelium</taxon>
    </lineage>
</organism>
<protein>
    <recommendedName>
        <fullName evidence="3">Ankyrin repeat protein</fullName>
    </recommendedName>
</protein>
<name>D3BAE6_HETP5</name>
<comment type="caution">
    <text evidence="1">The sequence shown here is derived from an EMBL/GenBank/DDBJ whole genome shotgun (WGS) entry which is preliminary data.</text>
</comment>
<evidence type="ECO:0000313" key="2">
    <source>
        <dbReference type="Proteomes" id="UP000001396"/>
    </source>
</evidence>
<dbReference type="GeneID" id="31361006"/>
<dbReference type="InParanoid" id="D3BAE6"/>
<gene>
    <name evidence="1" type="ORF">PPL_05522</name>
</gene>
<dbReference type="InterPro" id="IPR052050">
    <property type="entry name" value="SecEffector_AnkRepeat"/>
</dbReference>
<dbReference type="Pfam" id="PF12796">
    <property type="entry name" value="Ank_2"/>
    <property type="match status" value="1"/>
</dbReference>
<evidence type="ECO:0000313" key="1">
    <source>
        <dbReference type="EMBL" id="EFA81533.1"/>
    </source>
</evidence>
<dbReference type="EMBL" id="ADBJ01000025">
    <property type="protein sequence ID" value="EFA81533.1"/>
    <property type="molecule type" value="Genomic_DNA"/>
</dbReference>
<accession>D3BAE6</accession>
<proteinExistence type="predicted"/>
<dbReference type="RefSeq" id="XP_020433650.1">
    <property type="nucleotide sequence ID" value="XM_020576401.1"/>
</dbReference>
<dbReference type="PANTHER" id="PTHR46586:SF3">
    <property type="entry name" value="ANKYRIN REPEAT-CONTAINING PROTEIN"/>
    <property type="match status" value="1"/>
</dbReference>
<dbReference type="AlphaFoldDB" id="D3BAE6"/>
<dbReference type="InterPro" id="IPR002110">
    <property type="entry name" value="Ankyrin_rpt"/>
</dbReference>
<keyword evidence="2" id="KW-1185">Reference proteome</keyword>
<dbReference type="InterPro" id="IPR036770">
    <property type="entry name" value="Ankyrin_rpt-contain_sf"/>
</dbReference>
<dbReference type="Proteomes" id="UP000001396">
    <property type="component" value="Unassembled WGS sequence"/>
</dbReference>
<dbReference type="SUPFAM" id="SSF48403">
    <property type="entry name" value="Ankyrin repeat"/>
    <property type="match status" value="1"/>
</dbReference>
<evidence type="ECO:0008006" key="3">
    <source>
        <dbReference type="Google" id="ProtNLM"/>
    </source>
</evidence>
<dbReference type="Gene3D" id="1.25.40.20">
    <property type="entry name" value="Ankyrin repeat-containing domain"/>
    <property type="match status" value="1"/>
</dbReference>
<sequence>MSINNSINNLTYKSFSKVFNNIVIRNEIFNQVYSINKMLSTINTIVIRYNQLIKSPKALIGNDYLDLFIQYLSVYGDKNMITHYFIWSVECQNLRILQYLYALVSDSNDEAIIKRLITINLMRIATLACDISILEWMNQNNTLGLFKCPSEDIYLFLPKRPNGFKTMKWLHSNLLLAFDETVVYSAAASGRMEIIIWALENHKGKSTDWIKAALDAAANNGNVPILEWINEHHRPSDTQLSTIDIVYFISKNKRCDTLDWIHKNWTAVNFNHNYDSVARTGSLELIRWIHENLSATNTEPLFTLEAMNNAACFNSLEVVKFLLYNRTEGRIGSAIFVAATNGRKDIVEFLLSQEYEINSAMHSFTIEETERKGYTHIATLLREKYLKNLYF</sequence>
<dbReference type="PANTHER" id="PTHR46586">
    <property type="entry name" value="ANKYRIN REPEAT-CONTAINING PROTEIN"/>
    <property type="match status" value="1"/>
</dbReference>
<reference evidence="1 2" key="1">
    <citation type="journal article" date="2011" name="Genome Res.">
        <title>Phylogeny-wide analysis of social amoeba genomes highlights ancient origins for complex intercellular communication.</title>
        <authorList>
            <person name="Heidel A.J."/>
            <person name="Lawal H.M."/>
            <person name="Felder M."/>
            <person name="Schilde C."/>
            <person name="Helps N.R."/>
            <person name="Tunggal B."/>
            <person name="Rivero F."/>
            <person name="John U."/>
            <person name="Schleicher M."/>
            <person name="Eichinger L."/>
            <person name="Platzer M."/>
            <person name="Noegel A.A."/>
            <person name="Schaap P."/>
            <person name="Gloeckner G."/>
        </authorList>
    </citation>
    <scope>NUCLEOTIDE SEQUENCE [LARGE SCALE GENOMIC DNA]</scope>
    <source>
        <strain evidence="2">ATCC 26659 / Pp 5 / PN500</strain>
    </source>
</reference>